<evidence type="ECO:0000313" key="5">
    <source>
        <dbReference type="Proteomes" id="UP000279259"/>
    </source>
</evidence>
<evidence type="ECO:0000256" key="1">
    <source>
        <dbReference type="ARBA" id="ARBA00022857"/>
    </source>
</evidence>
<accession>A0A427YFE4</accession>
<dbReference type="PANTHER" id="PTHR43364:SF7">
    <property type="entry name" value="NADP-DEPENDENT OXIDOREDUCTASE DOMAIN-CONTAINING PROTEIN-RELATED"/>
    <property type="match status" value="1"/>
</dbReference>
<dbReference type="STRING" id="1890683.A0A427YFE4"/>
<dbReference type="Proteomes" id="UP000279259">
    <property type="component" value="Unassembled WGS sequence"/>
</dbReference>
<dbReference type="Pfam" id="PF00248">
    <property type="entry name" value="Aldo_ket_red"/>
    <property type="match status" value="1"/>
</dbReference>
<comment type="caution">
    <text evidence="4">The sequence shown here is derived from an EMBL/GenBank/DDBJ whole genome shotgun (WGS) entry which is preliminary data.</text>
</comment>
<keyword evidence="5" id="KW-1185">Reference proteome</keyword>
<dbReference type="PANTHER" id="PTHR43364">
    <property type="entry name" value="NADH-SPECIFIC METHYLGLYOXAL REDUCTASE-RELATED"/>
    <property type="match status" value="1"/>
</dbReference>
<dbReference type="OrthoDB" id="48988at2759"/>
<feature type="domain" description="NADP-dependent oxidoreductase" evidence="3">
    <location>
        <begin position="14"/>
        <end position="198"/>
    </location>
</feature>
<reference evidence="4 5" key="1">
    <citation type="submission" date="2018-11" db="EMBL/GenBank/DDBJ databases">
        <title>Genome sequence of Saitozyma podzolica DSM 27192.</title>
        <authorList>
            <person name="Aliyu H."/>
            <person name="Gorte O."/>
            <person name="Ochsenreither K."/>
        </authorList>
    </citation>
    <scope>NUCLEOTIDE SEQUENCE [LARGE SCALE GENOMIC DNA]</scope>
    <source>
        <strain evidence="4 5">DSM 27192</strain>
    </source>
</reference>
<protein>
    <recommendedName>
        <fullName evidence="3">NADP-dependent oxidoreductase domain-containing protein</fullName>
    </recommendedName>
</protein>
<dbReference type="Gene3D" id="3.20.20.100">
    <property type="entry name" value="NADP-dependent oxidoreductase domain"/>
    <property type="match status" value="1"/>
</dbReference>
<dbReference type="SUPFAM" id="SSF51430">
    <property type="entry name" value="NAD(P)-linked oxidoreductase"/>
    <property type="match status" value="1"/>
</dbReference>
<dbReference type="EMBL" id="RSCD01000012">
    <property type="protein sequence ID" value="RSH89743.1"/>
    <property type="molecule type" value="Genomic_DNA"/>
</dbReference>
<name>A0A427YFE4_9TREE</name>
<evidence type="ECO:0000256" key="2">
    <source>
        <dbReference type="ARBA" id="ARBA00038157"/>
    </source>
</evidence>
<dbReference type="InterPro" id="IPR036812">
    <property type="entry name" value="NAD(P)_OxRdtase_dom_sf"/>
</dbReference>
<proteinExistence type="inferred from homology"/>
<dbReference type="InterPro" id="IPR050523">
    <property type="entry name" value="AKR_Detox_Biosynth"/>
</dbReference>
<evidence type="ECO:0000259" key="3">
    <source>
        <dbReference type="Pfam" id="PF00248"/>
    </source>
</evidence>
<keyword evidence="1" id="KW-0521">NADP</keyword>
<organism evidence="4 5">
    <name type="scientific">Saitozyma podzolica</name>
    <dbReference type="NCBI Taxonomy" id="1890683"/>
    <lineage>
        <taxon>Eukaryota</taxon>
        <taxon>Fungi</taxon>
        <taxon>Dikarya</taxon>
        <taxon>Basidiomycota</taxon>
        <taxon>Agaricomycotina</taxon>
        <taxon>Tremellomycetes</taxon>
        <taxon>Tremellales</taxon>
        <taxon>Trimorphomycetaceae</taxon>
        <taxon>Saitozyma</taxon>
    </lineage>
</organism>
<gene>
    <name evidence="4" type="ORF">EHS25_001729</name>
</gene>
<dbReference type="AlphaFoldDB" id="A0A427YFE4"/>
<sequence>MLLHCPENNGHLGHALDYSVSIEELMDSLYALVKAGKVLYLGSSNMPAWASKKPDRRQGERTGHVCRFADQVERARRELLPMARTYGMAIAPWSALASRQLQSEKQLAKLQAEGTFRKGWGGDSLTEEERQYSKVVTEIAVAHGLGDESIAPVALAYLLNKYPRVFPIVAFHSAEQLHDNFRGLSVTLTDEEMKRLESEA</sequence>
<comment type="similarity">
    <text evidence="2">Belongs to the aldo/keto reductase family. Aldo/keto reductase 2 subfamily.</text>
</comment>
<evidence type="ECO:0000313" key="4">
    <source>
        <dbReference type="EMBL" id="RSH89743.1"/>
    </source>
</evidence>
<dbReference type="InterPro" id="IPR023210">
    <property type="entry name" value="NADP_OxRdtase_dom"/>
</dbReference>